<dbReference type="AlphaFoldDB" id="A0A3T1CZB2"/>
<dbReference type="EMBL" id="AP019400">
    <property type="protein sequence ID" value="BBI31158.1"/>
    <property type="molecule type" value="Genomic_DNA"/>
</dbReference>
<protein>
    <submittedName>
        <fullName evidence="1">Uncharacterized protein</fullName>
    </submittedName>
</protein>
<sequence length="124" mass="14852">MLIYTKIKNKERRIIMKWNEVQNLYPNEWVVIEAIQAHSDEGLRLVDEMAIVQKFDDSFEAMKQCNELQRERPANEFYFFHTSRPRVEIRERRCYAISGYLQNQLIQPAPLEELVALRSFSSKL</sequence>
<name>A0A3T1CZB2_9BACL</name>
<reference evidence="1 2" key="1">
    <citation type="submission" date="2019-01" db="EMBL/GenBank/DDBJ databases">
        <title>Complete genome sequence of Cohnella hallensis HS21 isolated from Korean fir (Abies koreana) rhizospheric soil.</title>
        <authorList>
            <person name="Jiang L."/>
            <person name="Kang S.W."/>
            <person name="Kim S."/>
            <person name="Jung J."/>
            <person name="Kim C.Y."/>
            <person name="Kim D.H."/>
            <person name="Kim S.W."/>
            <person name="Lee J."/>
        </authorList>
    </citation>
    <scope>NUCLEOTIDE SEQUENCE [LARGE SCALE GENOMIC DNA]</scope>
    <source>
        <strain evidence="1 2">HS21</strain>
    </source>
</reference>
<evidence type="ECO:0000313" key="2">
    <source>
        <dbReference type="Proteomes" id="UP000289856"/>
    </source>
</evidence>
<gene>
    <name evidence="1" type="ORF">KCTCHS21_05570</name>
</gene>
<evidence type="ECO:0000313" key="1">
    <source>
        <dbReference type="EMBL" id="BBI31158.1"/>
    </source>
</evidence>
<accession>A0A3T1CZB2</accession>
<keyword evidence="2" id="KW-1185">Reference proteome</keyword>
<dbReference type="KEGG" id="cohn:KCTCHS21_05570"/>
<organism evidence="1 2">
    <name type="scientific">Cohnella abietis</name>
    <dbReference type="NCBI Taxonomy" id="2507935"/>
    <lineage>
        <taxon>Bacteria</taxon>
        <taxon>Bacillati</taxon>
        <taxon>Bacillota</taxon>
        <taxon>Bacilli</taxon>
        <taxon>Bacillales</taxon>
        <taxon>Paenibacillaceae</taxon>
        <taxon>Cohnella</taxon>
    </lineage>
</organism>
<proteinExistence type="predicted"/>
<dbReference type="Proteomes" id="UP000289856">
    <property type="component" value="Chromosome"/>
</dbReference>